<dbReference type="PANTHER" id="PTHR31481:SF0">
    <property type="entry name" value="RELT-LIKE PROTEIN 2"/>
    <property type="match status" value="1"/>
</dbReference>
<feature type="compositionally biased region" description="Polar residues" evidence="7">
    <location>
        <begin position="516"/>
        <end position="528"/>
    </location>
</feature>
<evidence type="ECO:0008006" key="11">
    <source>
        <dbReference type="Google" id="ProtNLM"/>
    </source>
</evidence>
<dbReference type="InterPro" id="IPR022248">
    <property type="entry name" value="TNF_rcpt_RELT"/>
</dbReference>
<feature type="compositionally biased region" description="Basic and acidic residues" evidence="7">
    <location>
        <begin position="280"/>
        <end position="300"/>
    </location>
</feature>
<evidence type="ECO:0000313" key="9">
    <source>
        <dbReference type="EMBL" id="KAK2849564.1"/>
    </source>
</evidence>
<feature type="compositionally biased region" description="Low complexity" evidence="7">
    <location>
        <begin position="266"/>
        <end position="278"/>
    </location>
</feature>
<dbReference type="GO" id="GO:1900745">
    <property type="term" value="P:positive regulation of p38MAPK cascade"/>
    <property type="evidence" value="ECO:0007669"/>
    <property type="project" value="InterPro"/>
</dbReference>
<feature type="compositionally biased region" description="Polar residues" evidence="7">
    <location>
        <begin position="553"/>
        <end position="577"/>
    </location>
</feature>
<dbReference type="InterPro" id="IPR042313">
    <property type="entry name" value="RELL2"/>
</dbReference>
<evidence type="ECO:0000256" key="6">
    <source>
        <dbReference type="ARBA" id="ARBA00023136"/>
    </source>
</evidence>
<comment type="similarity">
    <text evidence="2">Belongs to the RELT family.</text>
</comment>
<evidence type="ECO:0000256" key="5">
    <source>
        <dbReference type="ARBA" id="ARBA00022989"/>
    </source>
</evidence>
<evidence type="ECO:0000256" key="1">
    <source>
        <dbReference type="ARBA" id="ARBA00004162"/>
    </source>
</evidence>
<dbReference type="GO" id="GO:0005886">
    <property type="term" value="C:plasma membrane"/>
    <property type="evidence" value="ECO:0007669"/>
    <property type="project" value="UniProtKB-SubCell"/>
</dbReference>
<evidence type="ECO:0000256" key="2">
    <source>
        <dbReference type="ARBA" id="ARBA00008688"/>
    </source>
</evidence>
<dbReference type="EMBL" id="JAUPFM010000006">
    <property type="protein sequence ID" value="KAK2849564.1"/>
    <property type="molecule type" value="Genomic_DNA"/>
</dbReference>
<evidence type="ECO:0000313" key="10">
    <source>
        <dbReference type="Proteomes" id="UP001187415"/>
    </source>
</evidence>
<gene>
    <name evidence="9" type="ORF">Q5P01_009398</name>
</gene>
<organism evidence="9 10">
    <name type="scientific">Channa striata</name>
    <name type="common">Snakehead murrel</name>
    <name type="synonym">Ophicephalus striatus</name>
    <dbReference type="NCBI Taxonomy" id="64152"/>
    <lineage>
        <taxon>Eukaryota</taxon>
        <taxon>Metazoa</taxon>
        <taxon>Chordata</taxon>
        <taxon>Craniata</taxon>
        <taxon>Vertebrata</taxon>
        <taxon>Euteleostomi</taxon>
        <taxon>Actinopterygii</taxon>
        <taxon>Neopterygii</taxon>
        <taxon>Teleostei</taxon>
        <taxon>Neoteleostei</taxon>
        <taxon>Acanthomorphata</taxon>
        <taxon>Anabantaria</taxon>
        <taxon>Anabantiformes</taxon>
        <taxon>Channoidei</taxon>
        <taxon>Channidae</taxon>
        <taxon>Channa</taxon>
    </lineage>
</organism>
<feature type="region of interest" description="Disordered" evidence="7">
    <location>
        <begin position="242"/>
        <end position="357"/>
    </location>
</feature>
<evidence type="ECO:0000256" key="7">
    <source>
        <dbReference type="SAM" id="MobiDB-lite"/>
    </source>
</evidence>
<evidence type="ECO:0000256" key="4">
    <source>
        <dbReference type="ARBA" id="ARBA00022692"/>
    </source>
</evidence>
<comment type="subcellular location">
    <subcellularLocation>
        <location evidence="1">Cell membrane</location>
        <topology evidence="1">Single-pass membrane protein</topology>
    </subcellularLocation>
</comment>
<dbReference type="GO" id="GO:0010811">
    <property type="term" value="P:positive regulation of cell-substrate adhesion"/>
    <property type="evidence" value="ECO:0007669"/>
    <property type="project" value="TreeGrafter"/>
</dbReference>
<evidence type="ECO:0000256" key="3">
    <source>
        <dbReference type="ARBA" id="ARBA00022475"/>
    </source>
</evidence>
<feature type="compositionally biased region" description="Polar residues" evidence="7">
    <location>
        <begin position="425"/>
        <end position="445"/>
    </location>
</feature>
<feature type="transmembrane region" description="Helical" evidence="8">
    <location>
        <begin position="16"/>
        <end position="39"/>
    </location>
</feature>
<proteinExistence type="inferred from homology"/>
<dbReference type="Proteomes" id="UP001187415">
    <property type="component" value="Unassembled WGS sequence"/>
</dbReference>
<feature type="compositionally biased region" description="Low complexity" evidence="7">
    <location>
        <begin position="539"/>
        <end position="552"/>
    </location>
</feature>
<keyword evidence="4 8" id="KW-0812">Transmembrane</keyword>
<protein>
    <recommendedName>
        <fullName evidence="11">RELT-like protein 2</fullName>
    </recommendedName>
</protein>
<dbReference type="Pfam" id="PF12606">
    <property type="entry name" value="RELT"/>
    <property type="match status" value="1"/>
</dbReference>
<comment type="caution">
    <text evidence="9">The sequence shown here is derived from an EMBL/GenBank/DDBJ whole genome shotgun (WGS) entry which is preliminary data.</text>
</comment>
<feature type="compositionally biased region" description="Polar residues" evidence="7">
    <location>
        <begin position="472"/>
        <end position="501"/>
    </location>
</feature>
<keyword evidence="10" id="KW-1185">Reference proteome</keyword>
<keyword evidence="6 8" id="KW-0472">Membrane</keyword>
<feature type="compositionally biased region" description="Polar residues" evidence="7">
    <location>
        <begin position="318"/>
        <end position="331"/>
    </location>
</feature>
<feature type="compositionally biased region" description="Polar residues" evidence="7">
    <location>
        <begin position="345"/>
        <end position="357"/>
    </location>
</feature>
<evidence type="ECO:0000256" key="8">
    <source>
        <dbReference type="SAM" id="Phobius"/>
    </source>
</evidence>
<feature type="compositionally biased region" description="Low complexity" evidence="7">
    <location>
        <begin position="655"/>
        <end position="671"/>
    </location>
</feature>
<keyword evidence="5 8" id="KW-1133">Transmembrane helix</keyword>
<sequence length="790" mass="84758">MTDLEASGVGEHPPSYMIFLVVFLFFITGLLGFLICHLLKKKGYRCRTGDMDDEEEEEEKIGVNADDDDEENQDTVEQILKCIIENEANMEAFNEMLGKHNICARHDPRLRKESIGSIPPHLHTVHSGTDLNSCHLCAQIRSKKGRRQSRTPRLKRAGEQTVFSVGRFRVTHTDKKLHGGNNPLASSGDQLDQSQDSEERKDGGYNLRSMFKDPRPSSEITNGVAPNVGKRRKSLTIFGLRRGSDPVGIKSAEVTGRDPGGVRFAVQQQPVVLEEPVQAENKEISSEHETKSGSNRETEHSQNQLSVPAQLKAKAAGSVNSTSAQNENQACDSVPDGSKYGYSPEPSTNPTVKSSIGSMATAPSSLLIPSSTWSGQTFNTKNKQADKVFNEELCDPGPLQTSTPIVPMPGSVPGFTSVIPAAQHEPSSSPTFPVTQTPPDLSSSLDLEPGFGTSLALISLGSSPPTSFPIKTASSVSSLKTPTSPLVATPSPKLSSKSTASEAALTPSPKLLSGRVMSSQSLIPSSSFGKGDGPLQAQTPSPTLSTSSKLNTMPISSKTPSSSPADQIPSYRSSPQVTIKPEGTSGTFVITGDVVSSPLSLKHQEIEHKIPRTTQKTEIKRVGILKTANLPPVEGDLKGSTYSYPSVQLSTDRMSSLPVSPSSPLSPSSPVGSRISNVTIVKASPDSKREFSVVTMVEDEEQKREISDPVLESGETEISPGVGQGGEVSALGTALPESLREGSCEAEGGLMKQQDKCDMMEMEDIRDCKVTQVHEGEKVEEEVEKMLKQD</sequence>
<name>A0AA88N6Q2_CHASR</name>
<dbReference type="AlphaFoldDB" id="A0AA88N6Q2"/>
<dbReference type="PANTHER" id="PTHR31481">
    <property type="entry name" value="RELT-LIKE PROTEIN 2 RELL2"/>
    <property type="match status" value="1"/>
</dbReference>
<keyword evidence="3" id="KW-1003">Cell membrane</keyword>
<feature type="region of interest" description="Disordered" evidence="7">
    <location>
        <begin position="653"/>
        <end position="673"/>
    </location>
</feature>
<feature type="region of interest" description="Disordered" evidence="7">
    <location>
        <begin position="173"/>
        <end position="227"/>
    </location>
</feature>
<feature type="region of interest" description="Disordered" evidence="7">
    <location>
        <begin position="471"/>
        <end position="580"/>
    </location>
</feature>
<accession>A0AA88N6Q2</accession>
<reference evidence="9" key="1">
    <citation type="submission" date="2023-07" db="EMBL/GenBank/DDBJ databases">
        <title>Chromosome-level Genome Assembly of Striped Snakehead (Channa striata).</title>
        <authorList>
            <person name="Liu H."/>
        </authorList>
    </citation>
    <scope>NUCLEOTIDE SEQUENCE</scope>
    <source>
        <strain evidence="9">Gz</strain>
        <tissue evidence="9">Muscle</tissue>
    </source>
</reference>
<feature type="region of interest" description="Disordered" evidence="7">
    <location>
        <begin position="423"/>
        <end position="448"/>
    </location>
</feature>